<name>A0A914PZ74_9BILA</name>
<dbReference type="AlphaFoldDB" id="A0A914PZ74"/>
<evidence type="ECO:0000313" key="4">
    <source>
        <dbReference type="WBParaSite" id="PDA_v2.g24164.t1"/>
    </source>
</evidence>
<dbReference type="Gene3D" id="3.10.100.10">
    <property type="entry name" value="Mannose-Binding Protein A, subunit A"/>
    <property type="match status" value="2"/>
</dbReference>
<dbReference type="Pfam" id="PF00059">
    <property type="entry name" value="Lectin_C"/>
    <property type="match status" value="2"/>
</dbReference>
<feature type="domain" description="C-type lectin" evidence="2">
    <location>
        <begin position="29"/>
        <end position="148"/>
    </location>
</feature>
<keyword evidence="3" id="KW-1185">Reference proteome</keyword>
<reference evidence="4" key="1">
    <citation type="submission" date="2022-11" db="UniProtKB">
        <authorList>
            <consortium name="WormBaseParasite"/>
        </authorList>
    </citation>
    <scope>IDENTIFICATION</scope>
</reference>
<keyword evidence="1" id="KW-0732">Signal</keyword>
<dbReference type="InterPro" id="IPR050111">
    <property type="entry name" value="C-type_lectin/snaclec_domain"/>
</dbReference>
<evidence type="ECO:0000259" key="2">
    <source>
        <dbReference type="PROSITE" id="PS50041"/>
    </source>
</evidence>
<dbReference type="SUPFAM" id="SSF56436">
    <property type="entry name" value="C-type lectin-like"/>
    <property type="match status" value="2"/>
</dbReference>
<accession>A0A914PZ74</accession>
<feature type="chain" id="PRO_5037506685" evidence="1">
    <location>
        <begin position="18"/>
        <end position="302"/>
    </location>
</feature>
<dbReference type="WBParaSite" id="PDA_v2.g24164.t1">
    <property type="protein sequence ID" value="PDA_v2.g24164.t1"/>
    <property type="gene ID" value="PDA_v2.g24164"/>
</dbReference>
<dbReference type="SMART" id="SM00034">
    <property type="entry name" value="CLECT"/>
    <property type="match status" value="2"/>
</dbReference>
<dbReference type="CDD" id="cd00037">
    <property type="entry name" value="CLECT"/>
    <property type="match status" value="1"/>
</dbReference>
<sequence length="302" mass="33544">MFVLFVFLSLIVSQIYGTCPSGSVQSITTSTICYSFYSVPQSYADAEQICTDQRGHLVSIDNGFTNVFITEQAQKIYVRLNATNFWIGANDLASPGVWSWTDGKPFSYADWGQGQPSTQFGNDCVKVSMTNGFWLATNCFEKYPFICIIPSLLGPTCPARCDSGWSLYNSSCYKMNFNHNWDDAEADCVTTGGHLASIHSTQENIFVSTLARTGLDSDTSKQPWIGLKSTDGSNWFWSDGTPTDFKAWGNKQPDSGNTKQCAQIFADKSSWPQDSGLYEKWQTFDCSKSARAYVCKKPAMTN</sequence>
<evidence type="ECO:0000256" key="1">
    <source>
        <dbReference type="SAM" id="SignalP"/>
    </source>
</evidence>
<proteinExistence type="predicted"/>
<feature type="domain" description="C-type lectin" evidence="2">
    <location>
        <begin position="168"/>
        <end position="288"/>
    </location>
</feature>
<evidence type="ECO:0000313" key="3">
    <source>
        <dbReference type="Proteomes" id="UP000887578"/>
    </source>
</evidence>
<feature type="signal peptide" evidence="1">
    <location>
        <begin position="1"/>
        <end position="17"/>
    </location>
</feature>
<dbReference type="InterPro" id="IPR016186">
    <property type="entry name" value="C-type_lectin-like/link_sf"/>
</dbReference>
<dbReference type="PROSITE" id="PS50041">
    <property type="entry name" value="C_TYPE_LECTIN_2"/>
    <property type="match status" value="2"/>
</dbReference>
<dbReference type="PANTHER" id="PTHR22803">
    <property type="entry name" value="MANNOSE, PHOSPHOLIPASE, LECTIN RECEPTOR RELATED"/>
    <property type="match status" value="1"/>
</dbReference>
<dbReference type="InterPro" id="IPR001304">
    <property type="entry name" value="C-type_lectin-like"/>
</dbReference>
<protein>
    <submittedName>
        <fullName evidence="4">C-type lectin domain-containing protein</fullName>
    </submittedName>
</protein>
<organism evidence="3 4">
    <name type="scientific">Panagrolaimus davidi</name>
    <dbReference type="NCBI Taxonomy" id="227884"/>
    <lineage>
        <taxon>Eukaryota</taxon>
        <taxon>Metazoa</taxon>
        <taxon>Ecdysozoa</taxon>
        <taxon>Nematoda</taxon>
        <taxon>Chromadorea</taxon>
        <taxon>Rhabditida</taxon>
        <taxon>Tylenchina</taxon>
        <taxon>Panagrolaimomorpha</taxon>
        <taxon>Panagrolaimoidea</taxon>
        <taxon>Panagrolaimidae</taxon>
        <taxon>Panagrolaimus</taxon>
    </lineage>
</organism>
<dbReference type="InterPro" id="IPR016187">
    <property type="entry name" value="CTDL_fold"/>
</dbReference>
<dbReference type="Proteomes" id="UP000887578">
    <property type="component" value="Unplaced"/>
</dbReference>